<dbReference type="Pfam" id="PF14542">
    <property type="entry name" value="Acetyltransf_CG"/>
    <property type="match status" value="1"/>
</dbReference>
<evidence type="ECO:0000259" key="1">
    <source>
        <dbReference type="PROSITE" id="PS51186"/>
    </source>
</evidence>
<keyword evidence="4" id="KW-1185">Reference proteome</keyword>
<dbReference type="Proteomes" id="UP001215216">
    <property type="component" value="Chromosome"/>
</dbReference>
<dbReference type="EC" id="2.3.1.-" evidence="3"/>
<reference evidence="3 4" key="1">
    <citation type="submission" date="2023-03" db="EMBL/GenBank/DDBJ databases">
        <title>Complete genome of Arcanobacterium canis strain DSM 25104 isolated in 2010 from a canine otitis externa in Germany.</title>
        <authorList>
            <person name="Borowiak M."/>
            <person name="Kreitlow A."/>
            <person name="Malorny B."/>
            <person name="Laemmler C."/>
            <person name="Prenger-Berninghoff E."/>
            <person name="Ploetz M."/>
            <person name="Abdulmawjood A."/>
        </authorList>
    </citation>
    <scope>NUCLEOTIDE SEQUENCE [LARGE SCALE GENOMIC DNA]</scope>
    <source>
        <strain evidence="3 4">DSM 25104</strain>
    </source>
</reference>
<dbReference type="GO" id="GO:0016746">
    <property type="term" value="F:acyltransferase activity"/>
    <property type="evidence" value="ECO:0007669"/>
    <property type="project" value="UniProtKB-KW"/>
</dbReference>
<dbReference type="SUPFAM" id="SSF55729">
    <property type="entry name" value="Acyl-CoA N-acyltransferases (Nat)"/>
    <property type="match status" value="1"/>
</dbReference>
<dbReference type="CDD" id="cd04301">
    <property type="entry name" value="NAT_SF"/>
    <property type="match status" value="1"/>
</dbReference>
<evidence type="ECO:0000313" key="3">
    <source>
        <dbReference type="EMBL" id="WFM82958.1"/>
    </source>
</evidence>
<accession>A0ABY8FWQ8</accession>
<evidence type="ECO:0000313" key="4">
    <source>
        <dbReference type="Proteomes" id="UP001215216"/>
    </source>
</evidence>
<dbReference type="InterPro" id="IPR031165">
    <property type="entry name" value="GNAT_YJDJ"/>
</dbReference>
<keyword evidence="3" id="KW-0012">Acyltransferase</keyword>
<evidence type="ECO:0000259" key="2">
    <source>
        <dbReference type="PROSITE" id="PS51729"/>
    </source>
</evidence>
<name>A0ABY8FWQ8_9ACTO</name>
<dbReference type="RefSeq" id="WP_278012384.1">
    <property type="nucleotide sequence ID" value="NZ_CP121208.1"/>
</dbReference>
<feature type="domain" description="N-acetyltransferase" evidence="2">
    <location>
        <begin position="16"/>
        <end position="103"/>
    </location>
</feature>
<dbReference type="Gene3D" id="3.40.630.30">
    <property type="match status" value="1"/>
</dbReference>
<sequence length="124" mass="13843">MFDNLTDKNGHPVEMKFDDAGHNILLFVDGQPAGELEFWDNGDERLFPHTGVREEFEGRGLGTLLIKQGLQIANEEGKTAVAICPMVKHYLNKNGESYENEGGKFRMGSGAEIMELWKELGVSE</sequence>
<proteinExistence type="predicted"/>
<dbReference type="PROSITE" id="PS51729">
    <property type="entry name" value="GNAT_YJDJ"/>
    <property type="match status" value="1"/>
</dbReference>
<gene>
    <name evidence="3" type="ORF">P7079_06055</name>
</gene>
<feature type="domain" description="N-acetyltransferase" evidence="1">
    <location>
        <begin position="1"/>
        <end position="119"/>
    </location>
</feature>
<protein>
    <submittedName>
        <fullName evidence="3">GNAT family N-acetyltransferase</fullName>
        <ecNumber evidence="3">2.3.1.-</ecNumber>
    </submittedName>
</protein>
<dbReference type="InterPro" id="IPR000182">
    <property type="entry name" value="GNAT_dom"/>
</dbReference>
<organism evidence="3 4">
    <name type="scientific">Arcanobacterium canis</name>
    <dbReference type="NCBI Taxonomy" id="999183"/>
    <lineage>
        <taxon>Bacteria</taxon>
        <taxon>Bacillati</taxon>
        <taxon>Actinomycetota</taxon>
        <taxon>Actinomycetes</taxon>
        <taxon>Actinomycetales</taxon>
        <taxon>Actinomycetaceae</taxon>
        <taxon>Arcanobacterium</taxon>
    </lineage>
</organism>
<keyword evidence="3" id="KW-0808">Transferase</keyword>
<dbReference type="EMBL" id="CP121208">
    <property type="protein sequence ID" value="WFM82958.1"/>
    <property type="molecule type" value="Genomic_DNA"/>
</dbReference>
<dbReference type="InterPro" id="IPR016181">
    <property type="entry name" value="Acyl_CoA_acyltransferase"/>
</dbReference>
<dbReference type="PROSITE" id="PS51186">
    <property type="entry name" value="GNAT"/>
    <property type="match status" value="1"/>
</dbReference>